<comment type="caution">
    <text evidence="1">The sequence shown here is derived from an EMBL/GenBank/DDBJ whole genome shotgun (WGS) entry which is preliminary data.</text>
</comment>
<sequence length="124" mass="13139">MGADFAYVGSAFIATEEARAPEAYKQMIVQGMAQDIVYSNLFTGVHGNYLRGSIAAAGLDPDHLPEGDPSKMDFAAAVGGAKAWKDIWGCGQGIGAVDAVTSTAELVARLRREYQAARERLALC</sequence>
<dbReference type="GO" id="GO:0018580">
    <property type="term" value="F:nitronate monooxygenase activity"/>
    <property type="evidence" value="ECO:0007669"/>
    <property type="project" value="TreeGrafter"/>
</dbReference>
<dbReference type="PANTHER" id="PTHR42747">
    <property type="entry name" value="NITRONATE MONOOXYGENASE-RELATED"/>
    <property type="match status" value="1"/>
</dbReference>
<dbReference type="SUPFAM" id="SSF51412">
    <property type="entry name" value="Inosine monophosphate dehydrogenase (IMPDH)"/>
    <property type="match status" value="1"/>
</dbReference>
<dbReference type="AlphaFoldDB" id="A0A645ISF0"/>
<dbReference type="Gene3D" id="3.20.20.70">
    <property type="entry name" value="Aldolase class I"/>
    <property type="match status" value="1"/>
</dbReference>
<evidence type="ECO:0000313" key="1">
    <source>
        <dbReference type="EMBL" id="MPN50133.1"/>
    </source>
</evidence>
<evidence type="ECO:0008006" key="2">
    <source>
        <dbReference type="Google" id="ProtNLM"/>
    </source>
</evidence>
<dbReference type="InterPro" id="IPR013785">
    <property type="entry name" value="Aldolase_TIM"/>
</dbReference>
<dbReference type="EMBL" id="VSSQ01114011">
    <property type="protein sequence ID" value="MPN50133.1"/>
    <property type="molecule type" value="Genomic_DNA"/>
</dbReference>
<proteinExistence type="predicted"/>
<dbReference type="PANTHER" id="PTHR42747:SF4">
    <property type="entry name" value="BLR1330 PROTEIN"/>
    <property type="match status" value="1"/>
</dbReference>
<accession>A0A645ISF0</accession>
<reference evidence="1" key="1">
    <citation type="submission" date="2019-08" db="EMBL/GenBank/DDBJ databases">
        <authorList>
            <person name="Kucharzyk K."/>
            <person name="Murdoch R.W."/>
            <person name="Higgins S."/>
            <person name="Loffler F."/>
        </authorList>
    </citation>
    <scope>NUCLEOTIDE SEQUENCE</scope>
</reference>
<protein>
    <recommendedName>
        <fullName evidence="2">Nitronate monooxygenase domain-containing protein</fullName>
    </recommendedName>
</protein>
<name>A0A645ISF0_9ZZZZ</name>
<organism evidence="1">
    <name type="scientific">bioreactor metagenome</name>
    <dbReference type="NCBI Taxonomy" id="1076179"/>
    <lineage>
        <taxon>unclassified sequences</taxon>
        <taxon>metagenomes</taxon>
        <taxon>ecological metagenomes</taxon>
    </lineage>
</organism>
<gene>
    <name evidence="1" type="ORF">SDC9_197759</name>
</gene>